<dbReference type="Proteomes" id="UP000199645">
    <property type="component" value="Unassembled WGS sequence"/>
</dbReference>
<keyword evidence="4" id="KW-0408">Iron</keyword>
<evidence type="ECO:0000256" key="3">
    <source>
        <dbReference type="ARBA" id="ARBA00022723"/>
    </source>
</evidence>
<keyword evidence="5" id="KW-0411">Iron-sulfur</keyword>
<dbReference type="InterPro" id="IPR023885">
    <property type="entry name" value="4Fe4S-binding_SPASM_dom"/>
</dbReference>
<dbReference type="SUPFAM" id="SSF102114">
    <property type="entry name" value="Radical SAM enzymes"/>
    <property type="match status" value="1"/>
</dbReference>
<keyword evidence="9" id="KW-1185">Reference proteome</keyword>
<dbReference type="InterPro" id="IPR058240">
    <property type="entry name" value="rSAM_sf"/>
</dbReference>
<organism evidence="8 9">
    <name type="scientific">Actinoplanes philippinensis</name>
    <dbReference type="NCBI Taxonomy" id="35752"/>
    <lineage>
        <taxon>Bacteria</taxon>
        <taxon>Bacillati</taxon>
        <taxon>Actinomycetota</taxon>
        <taxon>Actinomycetes</taxon>
        <taxon>Micromonosporales</taxon>
        <taxon>Micromonosporaceae</taxon>
        <taxon>Actinoplanes</taxon>
    </lineage>
</organism>
<dbReference type="STRING" id="35752.SAMN05421541_10151"/>
<dbReference type="SFLD" id="SFLDG01067">
    <property type="entry name" value="SPASM/twitch_domain_containing"/>
    <property type="match status" value="1"/>
</dbReference>
<evidence type="ECO:0000256" key="1">
    <source>
        <dbReference type="ARBA" id="ARBA00001966"/>
    </source>
</evidence>
<dbReference type="InterPro" id="IPR013785">
    <property type="entry name" value="Aldolase_TIM"/>
</dbReference>
<evidence type="ECO:0000256" key="5">
    <source>
        <dbReference type="ARBA" id="ARBA00023014"/>
    </source>
</evidence>
<dbReference type="NCBIfam" id="TIGR04085">
    <property type="entry name" value="rSAM_more_4Fe4S"/>
    <property type="match status" value="1"/>
</dbReference>
<dbReference type="CDD" id="cd01335">
    <property type="entry name" value="Radical_SAM"/>
    <property type="match status" value="1"/>
</dbReference>
<proteinExistence type="inferred from homology"/>
<keyword evidence="2" id="KW-0949">S-adenosyl-L-methionine</keyword>
<comment type="similarity">
    <text evidence="6">Belongs to the radical SAM superfamily. Anaerobic sulfatase-maturating enzyme family.</text>
</comment>
<dbReference type="UniPathway" id="UPA00782"/>
<dbReference type="Pfam" id="PF04055">
    <property type="entry name" value="Radical_SAM"/>
    <property type="match status" value="1"/>
</dbReference>
<sequence length="460" mass="49073">MSLRPSRYTVVGDTVLRHPAGHLVRAVLHTATARVHLVDLDTAARLDTAATGHDPGAAQTAHDGRLAAAGLLVDDSRDEAAEVLEAGRRAARDQGVRDFVVMPSGYCNMGCDYCGQRHERTVVTRDHRSALAERVDRAARSGRYNRIGVRWFGGEPLMAFAVLRDLSQRFVASTAAAGIGYDAKVVTNGTLLDARKLRALHLQCRVSTIEVTLDGPAEAHDVTRPMKNGHGSFRQITAVIAAALAVEELSGLRFVIRSNVGTGNAGLAEPFAAALADAGLAHDRVGCYPAPVHPWGNDVTAVALSQAESAAAEIEWFAAYQRHGLRFSLLPSRPRPVVCAAVTRHSEVIAPDGRIYSCTEQPLVPVHADAPVGQVGVLDADALRPPGAFDDWFEAVAAGETGCRDCTILPLCGGACPKLWREGTPPCPSLRTNVRRRLDLFAIAAGYTPVPPRHLSISSA</sequence>
<dbReference type="PROSITE" id="PS51918">
    <property type="entry name" value="RADICAL_SAM"/>
    <property type="match status" value="1"/>
</dbReference>
<dbReference type="EMBL" id="FONV01000001">
    <property type="protein sequence ID" value="SFE29911.1"/>
    <property type="molecule type" value="Genomic_DNA"/>
</dbReference>
<dbReference type="PANTHER" id="PTHR43273:SF3">
    <property type="entry name" value="ANAEROBIC SULFATASE-MATURATING ENZYME HOMOLOG ASLB-RELATED"/>
    <property type="match status" value="1"/>
</dbReference>
<dbReference type="InterPro" id="IPR023867">
    <property type="entry name" value="Sulphatase_maturase_rSAM"/>
</dbReference>
<reference evidence="8 9" key="1">
    <citation type="submission" date="2016-10" db="EMBL/GenBank/DDBJ databases">
        <authorList>
            <person name="de Groot N.N."/>
        </authorList>
    </citation>
    <scope>NUCLEOTIDE SEQUENCE [LARGE SCALE GENOMIC DNA]</scope>
    <source>
        <strain evidence="8 9">DSM 43019</strain>
    </source>
</reference>
<dbReference type="PANTHER" id="PTHR43273">
    <property type="entry name" value="ANAEROBIC SULFATASE-MATURATING ENZYME HOMOLOG ASLB-RELATED"/>
    <property type="match status" value="1"/>
</dbReference>
<keyword evidence="3" id="KW-0479">Metal-binding</keyword>
<evidence type="ECO:0000313" key="8">
    <source>
        <dbReference type="EMBL" id="SFE29911.1"/>
    </source>
</evidence>
<dbReference type="OrthoDB" id="9782387at2"/>
<dbReference type="Gene3D" id="3.20.20.70">
    <property type="entry name" value="Aldolase class I"/>
    <property type="match status" value="1"/>
</dbReference>
<evidence type="ECO:0000313" key="9">
    <source>
        <dbReference type="Proteomes" id="UP000199645"/>
    </source>
</evidence>
<evidence type="ECO:0000256" key="6">
    <source>
        <dbReference type="ARBA" id="ARBA00023601"/>
    </source>
</evidence>
<dbReference type="RefSeq" id="WP_093608707.1">
    <property type="nucleotide sequence ID" value="NZ_BOMT01000014.1"/>
</dbReference>
<dbReference type="AlphaFoldDB" id="A0A1I1ZDS9"/>
<dbReference type="GO" id="GO:0046872">
    <property type="term" value="F:metal ion binding"/>
    <property type="evidence" value="ECO:0007669"/>
    <property type="project" value="UniProtKB-KW"/>
</dbReference>
<comment type="cofactor">
    <cofactor evidence="1">
        <name>[4Fe-4S] cluster</name>
        <dbReference type="ChEBI" id="CHEBI:49883"/>
    </cofactor>
</comment>
<dbReference type="GO" id="GO:0016491">
    <property type="term" value="F:oxidoreductase activity"/>
    <property type="evidence" value="ECO:0007669"/>
    <property type="project" value="InterPro"/>
</dbReference>
<dbReference type="GO" id="GO:0051536">
    <property type="term" value="F:iron-sulfur cluster binding"/>
    <property type="evidence" value="ECO:0007669"/>
    <property type="project" value="UniProtKB-KW"/>
</dbReference>
<gene>
    <name evidence="8" type="ORF">SAMN05421541_10151</name>
</gene>
<dbReference type="SFLD" id="SFLDS00029">
    <property type="entry name" value="Radical_SAM"/>
    <property type="match status" value="1"/>
</dbReference>
<name>A0A1I1ZDS9_9ACTN</name>
<feature type="domain" description="Radical SAM core" evidence="7">
    <location>
        <begin position="92"/>
        <end position="326"/>
    </location>
</feature>
<evidence type="ECO:0000259" key="7">
    <source>
        <dbReference type="PROSITE" id="PS51918"/>
    </source>
</evidence>
<evidence type="ECO:0000256" key="2">
    <source>
        <dbReference type="ARBA" id="ARBA00022691"/>
    </source>
</evidence>
<dbReference type="InterPro" id="IPR007197">
    <property type="entry name" value="rSAM"/>
</dbReference>
<accession>A0A1I1ZDS9</accession>
<evidence type="ECO:0000256" key="4">
    <source>
        <dbReference type="ARBA" id="ARBA00023004"/>
    </source>
</evidence>
<protein>
    <recommendedName>
        <fullName evidence="7">Radical SAM core domain-containing protein</fullName>
    </recommendedName>
</protein>